<comment type="similarity">
    <text evidence="1">Belongs to the ATG14 family.</text>
</comment>
<dbReference type="GO" id="GO:0000323">
    <property type="term" value="C:lytic vacuole"/>
    <property type="evidence" value="ECO:0007669"/>
    <property type="project" value="TreeGrafter"/>
</dbReference>
<evidence type="ECO:0000256" key="1">
    <source>
        <dbReference type="ARBA" id="ARBA00009574"/>
    </source>
</evidence>
<reference evidence="6 7" key="1">
    <citation type="submission" date="2023-06" db="EMBL/GenBank/DDBJ databases">
        <title>Black Yeasts Isolated from many extreme environments.</title>
        <authorList>
            <person name="Coleine C."/>
            <person name="Stajich J.E."/>
            <person name="Selbmann L."/>
        </authorList>
    </citation>
    <scope>NUCLEOTIDE SEQUENCE [LARGE SCALE GENOMIC DNA]</scope>
    <source>
        <strain evidence="6 7">CCFEE 5887</strain>
    </source>
</reference>
<name>A0AAV9QKG6_9PEZI</name>
<keyword evidence="3 4" id="KW-0175">Coiled coil</keyword>
<dbReference type="InterPro" id="IPR018791">
    <property type="entry name" value="UV_resistance/autophagy_Atg14"/>
</dbReference>
<feature type="region of interest" description="Disordered" evidence="5">
    <location>
        <begin position="546"/>
        <end position="570"/>
    </location>
</feature>
<dbReference type="Pfam" id="PF10186">
    <property type="entry name" value="ATG14"/>
    <property type="match status" value="1"/>
</dbReference>
<gene>
    <name evidence="6" type="ORF">LTR25_001329</name>
</gene>
<feature type="region of interest" description="Disordered" evidence="5">
    <location>
        <begin position="1"/>
        <end position="35"/>
    </location>
</feature>
<evidence type="ECO:0000313" key="6">
    <source>
        <dbReference type="EMBL" id="KAK5543715.1"/>
    </source>
</evidence>
<evidence type="ECO:0000256" key="3">
    <source>
        <dbReference type="ARBA" id="ARBA00023054"/>
    </source>
</evidence>
<evidence type="ECO:0000256" key="4">
    <source>
        <dbReference type="SAM" id="Coils"/>
    </source>
</evidence>
<organism evidence="6 7">
    <name type="scientific">Vermiconidia calcicola</name>
    <dbReference type="NCBI Taxonomy" id="1690605"/>
    <lineage>
        <taxon>Eukaryota</taxon>
        <taxon>Fungi</taxon>
        <taxon>Dikarya</taxon>
        <taxon>Ascomycota</taxon>
        <taxon>Pezizomycotina</taxon>
        <taxon>Dothideomycetes</taxon>
        <taxon>Dothideomycetidae</taxon>
        <taxon>Mycosphaerellales</taxon>
        <taxon>Extremaceae</taxon>
        <taxon>Vermiconidia</taxon>
    </lineage>
</organism>
<dbReference type="AlphaFoldDB" id="A0AAV9QKG6"/>
<dbReference type="GO" id="GO:0005768">
    <property type="term" value="C:endosome"/>
    <property type="evidence" value="ECO:0007669"/>
    <property type="project" value="TreeGrafter"/>
</dbReference>
<dbReference type="Proteomes" id="UP001345827">
    <property type="component" value="Unassembled WGS sequence"/>
</dbReference>
<proteinExistence type="inferred from homology"/>
<feature type="coiled-coil region" evidence="4">
    <location>
        <begin position="141"/>
        <end position="218"/>
    </location>
</feature>
<accession>A0AAV9QKG6</accession>
<dbReference type="GO" id="GO:0000149">
    <property type="term" value="F:SNARE binding"/>
    <property type="evidence" value="ECO:0007669"/>
    <property type="project" value="TreeGrafter"/>
</dbReference>
<sequence length="570" mass="63451">MGPVVPRPGSASGRGGASTSSPSSHPPEWSLDEVYEPCEPTTEYEVEHPLNPYEDLVVIDTEHSKSNKMDCGICQKNLTQEDGPNCVGCVRSMLYPIRLELARVLLEKEAMGKKVEAIVAEDEPEEPLDNELAILRRAYQQQFEADEVQQIEEENSETERELAIAQKELELKQEKSKQLKELLDKRRANLAAAKEAERKNQAKKREELKVKSAQLKADHDIIHNKVIDAKAVLCREAASLLGLRRVKKKIKDGSIKDCYMIAQLPLPDLKDINILDSTARLVHLCAYYLGVRLPAEITLPHRDYPLPTINSPQTSYFGHRTAFPGTGSSLSAPSSPTGSRVDVSSFPRPRPLFIGSFDVNEIVAQYAKKEPVAFNFFLEGISLLAWDIAWLCRTQGFVHGTELWDDVCDIGRNLCQMIVAVPQSPATFRTLTQRDLQIRQRRPHSTSSPASDSHMMVGRLGSGSHTSAHTFLGSAAAAGDNPSRNWRLNKYNMVVDPLKKHLLGEMNTAEWELLEEPEWDDGGEKMDDAVVIRTRAMDGKDYDESRKVVGAGEDGGKGKGTSGWTKVKSR</sequence>
<dbReference type="EMBL" id="JAXLQG010000002">
    <property type="protein sequence ID" value="KAK5543715.1"/>
    <property type="molecule type" value="Genomic_DNA"/>
</dbReference>
<dbReference type="PANTHER" id="PTHR15157:SF13">
    <property type="entry name" value="AUTOPHAGY-RELATED PROTEIN 14"/>
    <property type="match status" value="1"/>
</dbReference>
<protein>
    <recommendedName>
        <fullName evidence="2">Autophagy-related protein 14</fullName>
    </recommendedName>
</protein>
<dbReference type="GO" id="GO:0035493">
    <property type="term" value="P:SNARE complex assembly"/>
    <property type="evidence" value="ECO:0007669"/>
    <property type="project" value="TreeGrafter"/>
</dbReference>
<dbReference type="GO" id="GO:0032991">
    <property type="term" value="C:protein-containing complex"/>
    <property type="evidence" value="ECO:0007669"/>
    <property type="project" value="UniProtKB-ARBA"/>
</dbReference>
<evidence type="ECO:0000256" key="2">
    <source>
        <dbReference type="ARBA" id="ARBA00013807"/>
    </source>
</evidence>
<feature type="compositionally biased region" description="Low complexity" evidence="5">
    <location>
        <begin position="7"/>
        <end position="27"/>
    </location>
</feature>
<dbReference type="PANTHER" id="PTHR15157">
    <property type="entry name" value="UV RADIATION RESISTANCE-ASSOCIATED GENE PROTEIN"/>
    <property type="match status" value="1"/>
</dbReference>
<feature type="region of interest" description="Disordered" evidence="5">
    <location>
        <begin position="437"/>
        <end position="459"/>
    </location>
</feature>
<comment type="caution">
    <text evidence="6">The sequence shown here is derived from an EMBL/GenBank/DDBJ whole genome shotgun (WGS) entry which is preliminary data.</text>
</comment>
<keyword evidence="7" id="KW-1185">Reference proteome</keyword>
<evidence type="ECO:0000313" key="7">
    <source>
        <dbReference type="Proteomes" id="UP001345827"/>
    </source>
</evidence>
<evidence type="ECO:0000256" key="5">
    <source>
        <dbReference type="SAM" id="MobiDB-lite"/>
    </source>
</evidence>